<dbReference type="SMART" id="SM00135">
    <property type="entry name" value="LY"/>
    <property type="match status" value="7"/>
</dbReference>
<dbReference type="OrthoDB" id="111868at2"/>
<reference evidence="2 3" key="1">
    <citation type="submission" date="2017-05" db="EMBL/GenBank/DDBJ databases">
        <authorList>
            <person name="Varghese N."/>
            <person name="Submissions S."/>
        </authorList>
    </citation>
    <scope>NUCLEOTIDE SEQUENCE [LARGE SCALE GENOMIC DNA]</scope>
    <source>
        <strain evidence="2 3">DSM 21985</strain>
    </source>
</reference>
<dbReference type="SUPFAM" id="SSF101898">
    <property type="entry name" value="NHL repeat"/>
    <property type="match status" value="1"/>
</dbReference>
<dbReference type="Proteomes" id="UP000317557">
    <property type="component" value="Unassembled WGS sequence"/>
</dbReference>
<feature type="domain" description="Secretion system C-terminal sorting" evidence="1">
    <location>
        <begin position="589"/>
        <end position="663"/>
    </location>
</feature>
<dbReference type="InterPro" id="IPR050778">
    <property type="entry name" value="Cueball_EGF_LRP_Nidogen"/>
</dbReference>
<name>A0A521CQG5_9BACT</name>
<dbReference type="Pfam" id="PF18962">
    <property type="entry name" value="Por_Secre_tail"/>
    <property type="match status" value="1"/>
</dbReference>
<evidence type="ECO:0000259" key="1">
    <source>
        <dbReference type="Pfam" id="PF18962"/>
    </source>
</evidence>
<evidence type="ECO:0000313" key="3">
    <source>
        <dbReference type="Proteomes" id="UP000317557"/>
    </source>
</evidence>
<evidence type="ECO:0000313" key="2">
    <source>
        <dbReference type="EMBL" id="SMO60900.1"/>
    </source>
</evidence>
<dbReference type="NCBIfam" id="TIGR04183">
    <property type="entry name" value="Por_Secre_tail"/>
    <property type="match status" value="1"/>
</dbReference>
<organism evidence="2 3">
    <name type="scientific">Gracilimonas mengyeensis</name>
    <dbReference type="NCBI Taxonomy" id="1302730"/>
    <lineage>
        <taxon>Bacteria</taxon>
        <taxon>Pseudomonadati</taxon>
        <taxon>Balneolota</taxon>
        <taxon>Balneolia</taxon>
        <taxon>Balneolales</taxon>
        <taxon>Balneolaceae</taxon>
        <taxon>Gracilimonas</taxon>
    </lineage>
</organism>
<dbReference type="Gene3D" id="2.60.40.4070">
    <property type="match status" value="1"/>
</dbReference>
<protein>
    <submittedName>
        <fullName evidence="2">Por secretion system C-terminal sorting domain-containing protein</fullName>
    </submittedName>
</protein>
<proteinExistence type="predicted"/>
<dbReference type="SUPFAM" id="SSF63825">
    <property type="entry name" value="YWTD domain"/>
    <property type="match status" value="1"/>
</dbReference>
<dbReference type="InterPro" id="IPR026444">
    <property type="entry name" value="Secre_tail"/>
</dbReference>
<gene>
    <name evidence="2" type="ORF">SAMN06265219_10621</name>
</gene>
<dbReference type="Gene3D" id="2.120.10.30">
    <property type="entry name" value="TolB, C-terminal domain"/>
    <property type="match status" value="3"/>
</dbReference>
<dbReference type="AlphaFoldDB" id="A0A521CQG5"/>
<sequence length="667" mass="74225">MNIKSIIKLFFILLIAALMGGIGQAQTIYQTDRKGLIATDIQSGKSKQLMHQNMDYPIGLWVDTQEAQLYWADLFAETIMTASTDTTQPDMRSIINSVETGLGWPTDVVVNPETETIYFTVREGSESEKESALISMNYEGQVIDTLLNEDDGLDWPNALVMDNVNNIIYVADAYEGVFRVNPYNEEISGPLGTGTDEARGIALDQQSGKLYIVTTNDEIQRMNLDGSGMEVLIDSGFEEGQRIKLDVEAGKMYWTSEGDIYDDEVPGKIQRANLDGSQVEDVFTEAVDAFNGLFLDTSNNEMYVIRRYTNAILKMNMDGTDVTTLYDGQNSGLIDPGKMVYNENTDELIWIRDEDDIYGQPYKVVKTAADGSGELEVLFSNEDEINSIEIDEENERLFWAISEGYEAQIYMGELDGSNPQMLTSISSSSTTRIPDIEYKNATDEVFWLVDGRERIEGIHKMTIDSDSSTRISSTQYLTDLAYSATNDSLYAYGYDNIIKLAIDGSGEEAVITEGGRPGDLAIYEDRLYWGFNGGIFSSDLAGNDSVMVSNNDVGENRSFVFGPEMIFTSTKDEPTAVSMPNRISLEQNYPNPFNPSTNISFSLPKTSNISLKVYNMLGQEVATIFEGRVGHGEHSFKFDAGNLASGVYLYRLEAGEFSQAKKFTLIK</sequence>
<accession>A0A521CQG5</accession>
<dbReference type="EMBL" id="FXTP01000006">
    <property type="protein sequence ID" value="SMO60900.1"/>
    <property type="molecule type" value="Genomic_DNA"/>
</dbReference>
<dbReference type="InterPro" id="IPR011042">
    <property type="entry name" value="6-blade_b-propeller_TolB-like"/>
</dbReference>
<dbReference type="InterPro" id="IPR000033">
    <property type="entry name" value="LDLR_classB_rpt"/>
</dbReference>
<keyword evidence="3" id="KW-1185">Reference proteome</keyword>
<dbReference type="PANTHER" id="PTHR46513">
    <property type="entry name" value="VITELLOGENIN RECEPTOR-LIKE PROTEIN-RELATED-RELATED"/>
    <property type="match status" value="1"/>
</dbReference>